<dbReference type="InterPro" id="IPR050455">
    <property type="entry name" value="Tpx_Peroxidase_subfamily"/>
</dbReference>
<dbReference type="InterPro" id="IPR024706">
    <property type="entry name" value="Peroxiredoxin_AhpC-typ"/>
</dbReference>
<reference evidence="5" key="1">
    <citation type="journal article" date="2020" name="mSystems">
        <title>Genome- and Community-Level Interaction Insights into Carbon Utilization and Element Cycling Functions of Hydrothermarchaeota in Hydrothermal Sediment.</title>
        <authorList>
            <person name="Zhou Z."/>
            <person name="Liu Y."/>
            <person name="Xu W."/>
            <person name="Pan J."/>
            <person name="Luo Z.H."/>
            <person name="Li M."/>
        </authorList>
    </citation>
    <scope>NUCLEOTIDE SEQUENCE [LARGE SCALE GENOMIC DNA]</scope>
    <source>
        <strain evidence="5">SpSt-1233</strain>
    </source>
</reference>
<organism evidence="5">
    <name type="scientific">Eiseniibacteriota bacterium</name>
    <dbReference type="NCBI Taxonomy" id="2212470"/>
    <lineage>
        <taxon>Bacteria</taxon>
        <taxon>Candidatus Eiseniibacteriota</taxon>
    </lineage>
</organism>
<dbReference type="InterPro" id="IPR000866">
    <property type="entry name" value="AhpC/TSA"/>
</dbReference>
<evidence type="ECO:0000256" key="1">
    <source>
        <dbReference type="ARBA" id="ARBA00023002"/>
    </source>
</evidence>
<dbReference type="AlphaFoldDB" id="A0A7V2AUW8"/>
<dbReference type="PANTHER" id="PTHR43110">
    <property type="entry name" value="THIOL PEROXIDASE"/>
    <property type="match status" value="1"/>
</dbReference>
<keyword evidence="2" id="KW-0676">Redox-active center</keyword>
<dbReference type="PIRSF" id="PIRSF000239">
    <property type="entry name" value="AHPC"/>
    <property type="match status" value="1"/>
</dbReference>
<feature type="domain" description="Thioredoxin" evidence="4">
    <location>
        <begin position="2"/>
        <end position="155"/>
    </location>
</feature>
<evidence type="ECO:0000313" key="5">
    <source>
        <dbReference type="EMBL" id="HER43720.1"/>
    </source>
</evidence>
<dbReference type="PROSITE" id="PS51352">
    <property type="entry name" value="THIOREDOXIN_2"/>
    <property type="match status" value="1"/>
</dbReference>
<evidence type="ECO:0000259" key="4">
    <source>
        <dbReference type="PROSITE" id="PS51352"/>
    </source>
</evidence>
<dbReference type="GO" id="GO:0016491">
    <property type="term" value="F:oxidoreductase activity"/>
    <property type="evidence" value="ECO:0007669"/>
    <property type="project" value="UniProtKB-KW"/>
</dbReference>
<proteinExistence type="predicted"/>
<protein>
    <submittedName>
        <fullName evidence="5">Redoxin domain-containing protein</fullName>
    </submittedName>
</protein>
<dbReference type="Pfam" id="PF00578">
    <property type="entry name" value="AhpC-TSA"/>
    <property type="match status" value="1"/>
</dbReference>
<dbReference type="InterPro" id="IPR013766">
    <property type="entry name" value="Thioredoxin_domain"/>
</dbReference>
<sequence length="155" mass="17655">MLSIGDKAPDFELPVTMEETWKLSENLRKQNTVILFFPLAFSPPCHDELCSIRDGFNEFRILDAQVIGISVDSPFVLNRWKEELKLPFDLLSDFNKKASQAYSAFHEKLGPLKGVAKRAAFVVDREGIIQYEWISDDPGVLPDLEAIKDILDELK</sequence>
<evidence type="ECO:0000256" key="3">
    <source>
        <dbReference type="PIRSR" id="PIRSR000239-1"/>
    </source>
</evidence>
<accession>A0A7V2AUW8</accession>
<dbReference type="Proteomes" id="UP000886069">
    <property type="component" value="Unassembled WGS sequence"/>
</dbReference>
<dbReference type="Gene3D" id="3.40.30.10">
    <property type="entry name" value="Glutaredoxin"/>
    <property type="match status" value="1"/>
</dbReference>
<dbReference type="InterPro" id="IPR036249">
    <property type="entry name" value="Thioredoxin-like_sf"/>
</dbReference>
<evidence type="ECO:0000256" key="2">
    <source>
        <dbReference type="ARBA" id="ARBA00023284"/>
    </source>
</evidence>
<dbReference type="PANTHER" id="PTHR43110:SF1">
    <property type="entry name" value="THIOL PEROXIDASE"/>
    <property type="match status" value="1"/>
</dbReference>
<dbReference type="EMBL" id="DSEC01000324">
    <property type="protein sequence ID" value="HER43720.1"/>
    <property type="molecule type" value="Genomic_DNA"/>
</dbReference>
<gene>
    <name evidence="5" type="ORF">ENO08_04605</name>
</gene>
<comment type="caution">
    <text evidence="5">The sequence shown here is derived from an EMBL/GenBank/DDBJ whole genome shotgun (WGS) entry which is preliminary data.</text>
</comment>
<name>A0A7V2AUW8_UNCEI</name>
<feature type="active site" description="Cysteine sulfenic acid (-SOH) intermediate; for peroxidase activity" evidence="3">
    <location>
        <position position="45"/>
    </location>
</feature>
<dbReference type="SUPFAM" id="SSF52833">
    <property type="entry name" value="Thioredoxin-like"/>
    <property type="match status" value="1"/>
</dbReference>
<dbReference type="GO" id="GO:0016209">
    <property type="term" value="F:antioxidant activity"/>
    <property type="evidence" value="ECO:0007669"/>
    <property type="project" value="InterPro"/>
</dbReference>
<keyword evidence="1" id="KW-0560">Oxidoreductase</keyword>